<organism evidence="1 2">
    <name type="scientific">Burkholderia stabilis</name>
    <dbReference type="NCBI Taxonomy" id="95485"/>
    <lineage>
        <taxon>Bacteria</taxon>
        <taxon>Pseudomonadati</taxon>
        <taxon>Pseudomonadota</taxon>
        <taxon>Betaproteobacteria</taxon>
        <taxon>Burkholderiales</taxon>
        <taxon>Burkholderiaceae</taxon>
        <taxon>Burkholderia</taxon>
        <taxon>Burkholderia cepacia complex</taxon>
    </lineage>
</organism>
<evidence type="ECO:0000313" key="1">
    <source>
        <dbReference type="EMBL" id="BAX61968.1"/>
    </source>
</evidence>
<proteinExistence type="predicted"/>
<accession>A0A1Y1BUJ5</accession>
<dbReference type="Proteomes" id="UP000218432">
    <property type="component" value="Chromosome 2"/>
</dbReference>
<dbReference type="AlphaFoldDB" id="A0A1Y1BUJ5"/>
<name>A0A1Y1BUJ5_9BURK</name>
<evidence type="ECO:0000313" key="2">
    <source>
        <dbReference type="Proteomes" id="UP000218432"/>
    </source>
</evidence>
<reference evidence="1 2" key="1">
    <citation type="journal article" date="2017" name="Genome Announc.">
        <title>Complete Genome Sequence of Burkholderia stabilis FERMP-21014.</title>
        <authorList>
            <person name="Konishi K."/>
            <person name="Kumagai T."/>
            <person name="Sakasegawa S."/>
            <person name="Tamura T."/>
        </authorList>
    </citation>
    <scope>NUCLEOTIDE SEQUENCE [LARGE SCALE GENOMIC DNA]</scope>
    <source>
        <strain evidence="1 2">FERMP-21014</strain>
    </source>
</reference>
<gene>
    <name evidence="1" type="ORF">BSFP_048350</name>
</gene>
<dbReference type="EMBL" id="AP018112">
    <property type="protein sequence ID" value="BAX61968.1"/>
    <property type="molecule type" value="Genomic_DNA"/>
</dbReference>
<sequence>MLNVQRDAVVFFGFFLDDWSNRIVRYFGYMGGTLTRGI</sequence>
<protein>
    <submittedName>
        <fullName evidence="1">Uncharacterized protein</fullName>
    </submittedName>
</protein>